<name>A0ABS1Q4R8_9ACTN</name>
<protein>
    <submittedName>
        <fullName evidence="1">Uncharacterized protein</fullName>
    </submittedName>
</protein>
<accession>A0ABS1Q4R8</accession>
<sequence length="47" mass="4957">MTAEAVRVLGSGGDLDACFLHLGAVDETAHVLDRGPEYRRAIETAAT</sequence>
<organism evidence="1 2">
    <name type="scientific">Streptomyces endocoffeicus</name>
    <dbReference type="NCBI Taxonomy" id="2898945"/>
    <lineage>
        <taxon>Bacteria</taxon>
        <taxon>Bacillati</taxon>
        <taxon>Actinomycetota</taxon>
        <taxon>Actinomycetes</taxon>
        <taxon>Kitasatosporales</taxon>
        <taxon>Streptomycetaceae</taxon>
        <taxon>Streptomyces</taxon>
    </lineage>
</organism>
<dbReference type="Proteomes" id="UP000621510">
    <property type="component" value="Unassembled WGS sequence"/>
</dbReference>
<evidence type="ECO:0000313" key="2">
    <source>
        <dbReference type="Proteomes" id="UP000621510"/>
    </source>
</evidence>
<gene>
    <name evidence="1" type="ORF">JK364_46290</name>
</gene>
<comment type="caution">
    <text evidence="1">The sequence shown here is derived from an EMBL/GenBank/DDBJ whole genome shotgun (WGS) entry which is preliminary data.</text>
</comment>
<evidence type="ECO:0000313" key="1">
    <source>
        <dbReference type="EMBL" id="MBL1119678.1"/>
    </source>
</evidence>
<keyword evidence="2" id="KW-1185">Reference proteome</keyword>
<dbReference type="RefSeq" id="WP_201857498.1">
    <property type="nucleotide sequence ID" value="NZ_JAERRG010000035.1"/>
</dbReference>
<proteinExistence type="predicted"/>
<dbReference type="EMBL" id="JAERRG010000035">
    <property type="protein sequence ID" value="MBL1119678.1"/>
    <property type="molecule type" value="Genomic_DNA"/>
</dbReference>
<reference evidence="1 2" key="1">
    <citation type="submission" date="2021-01" db="EMBL/GenBank/DDBJ databases">
        <title>WGS of actinomycetes isolated from Thailand.</title>
        <authorList>
            <person name="Thawai C."/>
        </authorList>
    </citation>
    <scope>NUCLEOTIDE SEQUENCE [LARGE SCALE GENOMIC DNA]</scope>
    <source>
        <strain evidence="1 2">CA3R110</strain>
    </source>
</reference>